<dbReference type="EMBL" id="BMAY01000008">
    <property type="protein sequence ID" value="GFZ27271.1"/>
    <property type="molecule type" value="Genomic_DNA"/>
</dbReference>
<gene>
    <name evidence="5" type="primary">glxK</name>
    <name evidence="5" type="ORF">LCB40_11510</name>
</gene>
<protein>
    <submittedName>
        <fullName evidence="5">Glycerate kinase</fullName>
    </submittedName>
</protein>
<evidence type="ECO:0000313" key="6">
    <source>
        <dbReference type="Proteomes" id="UP000677218"/>
    </source>
</evidence>
<dbReference type="InterPro" id="IPR036129">
    <property type="entry name" value="Glycerate_kinase_sf"/>
</dbReference>
<dbReference type="Gene3D" id="3.40.50.10350">
    <property type="entry name" value="Glycerate kinase, domain 1"/>
    <property type="match status" value="1"/>
</dbReference>
<dbReference type="InterPro" id="IPR004381">
    <property type="entry name" value="Glycerate_kinase"/>
</dbReference>
<accession>A0A916VHN9</accession>
<dbReference type="GO" id="GO:0031388">
    <property type="term" value="P:organic acid phosphorylation"/>
    <property type="evidence" value="ECO:0007669"/>
    <property type="project" value="UniProtKB-UniRule"/>
</dbReference>
<evidence type="ECO:0000313" key="5">
    <source>
        <dbReference type="EMBL" id="GFZ27271.1"/>
    </source>
</evidence>
<dbReference type="Proteomes" id="UP000677218">
    <property type="component" value="Unassembled WGS sequence"/>
</dbReference>
<dbReference type="Gene3D" id="3.90.1510.10">
    <property type="entry name" value="Glycerate kinase, domain 2"/>
    <property type="match status" value="1"/>
</dbReference>
<keyword evidence="6" id="KW-1185">Reference proteome</keyword>
<evidence type="ECO:0000256" key="2">
    <source>
        <dbReference type="ARBA" id="ARBA00022679"/>
    </source>
</evidence>
<evidence type="ECO:0000256" key="1">
    <source>
        <dbReference type="ARBA" id="ARBA00006284"/>
    </source>
</evidence>
<dbReference type="GO" id="GO:0008887">
    <property type="term" value="F:glycerate kinase activity"/>
    <property type="evidence" value="ECO:0007669"/>
    <property type="project" value="UniProtKB-UniRule"/>
</dbReference>
<evidence type="ECO:0000256" key="4">
    <source>
        <dbReference type="PIRNR" id="PIRNR006078"/>
    </source>
</evidence>
<dbReference type="NCBIfam" id="TIGR00045">
    <property type="entry name" value="glycerate kinase"/>
    <property type="match status" value="1"/>
</dbReference>
<dbReference type="PANTHER" id="PTHR21599">
    <property type="entry name" value="GLYCERATE KINASE"/>
    <property type="match status" value="1"/>
</dbReference>
<reference evidence="5" key="1">
    <citation type="submission" date="2020-08" db="EMBL/GenBank/DDBJ databases">
        <title>Taxonomic study for Lactobacillus species isolated from hardwood bark.</title>
        <authorList>
            <person name="Tohno M."/>
            <person name="Tanizawa Y."/>
        </authorList>
    </citation>
    <scope>NUCLEOTIDE SEQUENCE</scope>
    <source>
        <strain evidence="5">B40</strain>
    </source>
</reference>
<keyword evidence="2 4" id="KW-0808">Transferase</keyword>
<dbReference type="AlphaFoldDB" id="A0A916VHN9"/>
<dbReference type="InterPro" id="IPR018197">
    <property type="entry name" value="Glycerate_kinase_RE-like"/>
</dbReference>
<dbReference type="PANTHER" id="PTHR21599:SF0">
    <property type="entry name" value="GLYCERATE KINASE"/>
    <property type="match status" value="1"/>
</dbReference>
<dbReference type="SUPFAM" id="SSF110738">
    <property type="entry name" value="Glycerate kinase I"/>
    <property type="match status" value="1"/>
</dbReference>
<comment type="similarity">
    <text evidence="1 4">Belongs to the glycerate kinase type-1 family.</text>
</comment>
<name>A0A916VHN9_9LACO</name>
<dbReference type="PIRSF" id="PIRSF006078">
    <property type="entry name" value="GlxK"/>
    <property type="match status" value="1"/>
</dbReference>
<sequence length="373" mass="38548">MKIVIAPDSFKGSLSAQAVAQAIHHGMAPILPGKYTLLPIADGGEGTMDVMLQAQPSQRIQVQVHDPLGNSVKAEYGILDQGKTAVIEMAQASGLQYVGSGAPFAASSYGTGELIKAALNQGVSKIIVALGGSGTNDGGAGILQALGLHLLDQNRQDIPQGNAALANLTQITGQLDERINKVKIIIASDVTNPLLGKNGASYVFGLQKGAKPADLPILDQNLHNFANIAADYLKTDYSTQPGTGAAGGCGFALRAFLGAEMKAGAEVVLDTINFASAIASADFLIVGEGATDNQTKFGKAPYAAAKLAKKLNPKITVIAISGKLGQVDQLYDYLDACFAVEQGPSSLTEAINHAASNLSLTSANLARLIKKLK</sequence>
<dbReference type="Pfam" id="PF02595">
    <property type="entry name" value="Gly_kinase"/>
    <property type="match status" value="1"/>
</dbReference>
<evidence type="ECO:0000256" key="3">
    <source>
        <dbReference type="ARBA" id="ARBA00022777"/>
    </source>
</evidence>
<keyword evidence="3 4" id="KW-0418">Kinase</keyword>
<comment type="caution">
    <text evidence="5">The sequence shown here is derived from an EMBL/GenBank/DDBJ whole genome shotgun (WGS) entry which is preliminary data.</text>
</comment>
<organism evidence="5 6">
    <name type="scientific">Lactobacillus corticis</name>
    <dbReference type="NCBI Taxonomy" id="2201249"/>
    <lineage>
        <taxon>Bacteria</taxon>
        <taxon>Bacillati</taxon>
        <taxon>Bacillota</taxon>
        <taxon>Bacilli</taxon>
        <taxon>Lactobacillales</taxon>
        <taxon>Lactobacillaceae</taxon>
        <taxon>Lactobacillus</taxon>
    </lineage>
</organism>
<dbReference type="InterPro" id="IPR018193">
    <property type="entry name" value="Glyc_kinase_flavodox-like_fold"/>
</dbReference>
<proteinExistence type="inferred from homology"/>